<dbReference type="SMART" id="SM00326">
    <property type="entry name" value="SH3"/>
    <property type="match status" value="2"/>
</dbReference>
<evidence type="ECO:0000313" key="24">
    <source>
        <dbReference type="Proteomes" id="UP000269793"/>
    </source>
</evidence>
<comment type="subcellular location">
    <subcellularLocation>
        <location evidence="3">Cell membrane</location>
        <topology evidence="3">Peripheral membrane protein</topology>
        <orientation evidence="3">Cytoplasmic side</orientation>
    </subcellularLocation>
    <subcellularLocation>
        <location evidence="2">Cytoplasm</location>
        <location evidence="2">Cytoskeleton</location>
        <location evidence="2">Actin patch</location>
    </subcellularLocation>
    <subcellularLocation>
        <location evidence="1">Endosome membrane</location>
        <topology evidence="1">Peripheral membrane protein</topology>
        <orientation evidence="1">Cytoplasmic side</orientation>
    </subcellularLocation>
</comment>
<evidence type="ECO:0000259" key="21">
    <source>
        <dbReference type="PROSITE" id="PS50222"/>
    </source>
</evidence>
<dbReference type="SMART" id="SM00027">
    <property type="entry name" value="EH"/>
    <property type="match status" value="1"/>
</dbReference>
<dbReference type="Proteomes" id="UP000269793">
    <property type="component" value="Chromosome IV"/>
</dbReference>
<dbReference type="PANTHER" id="PTHR11216:SF173">
    <property type="entry name" value="ACTIN CYTOSKELETON-REGULATORY COMPLEX PROTEIN PAN1"/>
    <property type="match status" value="1"/>
</dbReference>
<keyword evidence="14" id="KW-0472">Membrane</keyword>
<evidence type="ECO:0000256" key="9">
    <source>
        <dbReference type="ARBA" id="ARBA00022490"/>
    </source>
</evidence>
<comment type="subunit">
    <text evidence="5">Component of the PAN1 actin cytoskeleton-regulatory complex.</text>
</comment>
<feature type="domain" description="SH3" evidence="19">
    <location>
        <begin position="1045"/>
        <end position="1102"/>
    </location>
</feature>
<dbReference type="GO" id="GO:0030479">
    <property type="term" value="C:actin cortical patch"/>
    <property type="evidence" value="ECO:0007669"/>
    <property type="project" value="UniProtKB-SubCell"/>
</dbReference>
<evidence type="ECO:0000259" key="20">
    <source>
        <dbReference type="PROSITE" id="PS50031"/>
    </source>
</evidence>
<dbReference type="STRING" id="425264.A0A3G2S7F4"/>
<dbReference type="PROSITE" id="PS50222">
    <property type="entry name" value="EF_HAND_2"/>
    <property type="match status" value="1"/>
</dbReference>
<feature type="domain" description="EF-hand" evidence="21">
    <location>
        <begin position="238"/>
        <end position="273"/>
    </location>
</feature>
<feature type="domain" description="EH" evidence="20">
    <location>
        <begin position="205"/>
        <end position="294"/>
    </location>
</feature>
<evidence type="ECO:0000256" key="14">
    <source>
        <dbReference type="ARBA" id="ARBA00023136"/>
    </source>
</evidence>
<dbReference type="SUPFAM" id="SSF47473">
    <property type="entry name" value="EF-hand"/>
    <property type="match status" value="1"/>
</dbReference>
<dbReference type="PANTHER" id="PTHR11216">
    <property type="entry name" value="EH DOMAIN"/>
    <property type="match status" value="1"/>
</dbReference>
<keyword evidence="11" id="KW-0677">Repeat</keyword>
<evidence type="ECO:0000256" key="10">
    <source>
        <dbReference type="ARBA" id="ARBA00022583"/>
    </source>
</evidence>
<evidence type="ECO:0000256" key="5">
    <source>
        <dbReference type="ARBA" id="ARBA00011159"/>
    </source>
</evidence>
<feature type="compositionally biased region" description="Basic and acidic residues" evidence="18">
    <location>
        <begin position="642"/>
        <end position="655"/>
    </location>
</feature>
<evidence type="ECO:0000256" key="17">
    <source>
        <dbReference type="PROSITE-ProRule" id="PRU00192"/>
    </source>
</evidence>
<dbReference type="GO" id="GO:0005768">
    <property type="term" value="C:endosome"/>
    <property type="evidence" value="ECO:0007669"/>
    <property type="project" value="UniProtKB-SubCell"/>
</dbReference>
<keyword evidence="13" id="KW-0175">Coiled coil</keyword>
<evidence type="ECO:0000313" key="23">
    <source>
        <dbReference type="EMBL" id="AYO43252.1"/>
    </source>
</evidence>
<evidence type="ECO:0000256" key="8">
    <source>
        <dbReference type="ARBA" id="ARBA00022443"/>
    </source>
</evidence>
<feature type="domain" description="WH2" evidence="22">
    <location>
        <begin position="875"/>
        <end position="892"/>
    </location>
</feature>
<feature type="compositionally biased region" description="Low complexity" evidence="18">
    <location>
        <begin position="731"/>
        <end position="740"/>
    </location>
</feature>
<feature type="compositionally biased region" description="Low complexity" evidence="18">
    <location>
        <begin position="907"/>
        <end position="920"/>
    </location>
</feature>
<feature type="compositionally biased region" description="Polar residues" evidence="18">
    <location>
        <begin position="503"/>
        <end position="517"/>
    </location>
</feature>
<keyword evidence="9" id="KW-0963">Cytoplasm</keyword>
<feature type="compositionally biased region" description="Basic and acidic residues" evidence="18">
    <location>
        <begin position="483"/>
        <end position="501"/>
    </location>
</feature>
<feature type="region of interest" description="Disordered" evidence="18">
    <location>
        <begin position="44"/>
        <end position="70"/>
    </location>
</feature>
<evidence type="ECO:0000256" key="7">
    <source>
        <dbReference type="ARBA" id="ARBA00020728"/>
    </source>
</evidence>
<dbReference type="GO" id="GO:0003779">
    <property type="term" value="F:actin binding"/>
    <property type="evidence" value="ECO:0007669"/>
    <property type="project" value="InterPro"/>
</dbReference>
<reference evidence="23 24" key="1">
    <citation type="submission" date="2018-10" db="EMBL/GenBank/DDBJ databases">
        <title>Complete genome sequence of Malassezia restricta CBS 7877.</title>
        <authorList>
            <person name="Morand S.C."/>
            <person name="Bertignac M."/>
            <person name="Iltis A."/>
            <person name="Kolder I."/>
            <person name="Pirovano W."/>
            <person name="Jourdain R."/>
            <person name="Clavaud C."/>
        </authorList>
    </citation>
    <scope>NUCLEOTIDE SEQUENCE [LARGE SCALE GENOMIC DNA]</scope>
    <source>
        <strain evidence="23 24">CBS 7877</strain>
    </source>
</reference>
<dbReference type="AlphaFoldDB" id="A0A3G2S7F4"/>
<dbReference type="InterPro" id="IPR036028">
    <property type="entry name" value="SH3-like_dom_sf"/>
</dbReference>
<keyword evidence="15" id="KW-0206">Cytoskeleton</keyword>
<feature type="region of interest" description="Disordered" evidence="18">
    <location>
        <begin position="470"/>
        <end position="545"/>
    </location>
</feature>
<dbReference type="SUPFAM" id="SSF50044">
    <property type="entry name" value="SH3-domain"/>
    <property type="match status" value="2"/>
</dbReference>
<feature type="region of interest" description="Disordered" evidence="18">
    <location>
        <begin position="891"/>
        <end position="932"/>
    </location>
</feature>
<dbReference type="Pfam" id="PF12763">
    <property type="entry name" value="EH"/>
    <property type="match status" value="1"/>
</dbReference>
<dbReference type="PROSITE" id="PS50002">
    <property type="entry name" value="SH3"/>
    <property type="match status" value="1"/>
</dbReference>
<dbReference type="Pfam" id="PF02205">
    <property type="entry name" value="WH2"/>
    <property type="match status" value="1"/>
</dbReference>
<protein>
    <recommendedName>
        <fullName evidence="6">Actin cytoskeleton-regulatory complex protein PAN1</fullName>
    </recommendedName>
    <alternativeName>
        <fullName evidence="7">Actin cytoskeleton-regulatory complex protein pan1</fullName>
    </alternativeName>
</protein>
<keyword evidence="8 17" id="KW-0728">SH3 domain</keyword>
<comment type="function">
    <text evidence="16">Component of the PAN1 actin cytoskeleton-regulatory complex required for the internalization of endosomes during actin-coupled endocytosis. The complex links the site of endocytosis to the cell membrane-associated actin cytoskeleton. Mediates uptake of external molecules and vacuolar degradation of plasma membrane proteins. Plays a role in the proper organization of the cell membrane-associated actin cytoskeleton and promotes its destabilization.</text>
</comment>
<name>A0A3G2S7F4_MALR7</name>
<dbReference type="OrthoDB" id="1716625at2759"/>
<evidence type="ECO:0000256" key="2">
    <source>
        <dbReference type="ARBA" id="ARBA00004134"/>
    </source>
</evidence>
<dbReference type="CDD" id="cd00174">
    <property type="entry name" value="SH3"/>
    <property type="match status" value="1"/>
</dbReference>
<feature type="compositionally biased region" description="Polar residues" evidence="18">
    <location>
        <begin position="778"/>
        <end position="797"/>
    </location>
</feature>
<dbReference type="GO" id="GO:0006897">
    <property type="term" value="P:endocytosis"/>
    <property type="evidence" value="ECO:0007669"/>
    <property type="project" value="TreeGrafter"/>
</dbReference>
<dbReference type="EMBL" id="CP033151">
    <property type="protein sequence ID" value="AYO43252.1"/>
    <property type="molecule type" value="Genomic_DNA"/>
</dbReference>
<dbReference type="VEuPathDB" id="FungiDB:DNF11_2302"/>
<evidence type="ECO:0000259" key="22">
    <source>
        <dbReference type="PROSITE" id="PS51082"/>
    </source>
</evidence>
<evidence type="ECO:0000259" key="19">
    <source>
        <dbReference type="PROSITE" id="PS50002"/>
    </source>
</evidence>
<evidence type="ECO:0000256" key="15">
    <source>
        <dbReference type="ARBA" id="ARBA00023212"/>
    </source>
</evidence>
<evidence type="ECO:0000256" key="16">
    <source>
        <dbReference type="ARBA" id="ARBA00025194"/>
    </source>
</evidence>
<evidence type="ECO:0000256" key="4">
    <source>
        <dbReference type="ARBA" id="ARBA00009351"/>
    </source>
</evidence>
<feature type="compositionally biased region" description="Basic and acidic residues" evidence="18">
    <location>
        <begin position="583"/>
        <end position="609"/>
    </location>
</feature>
<dbReference type="Pfam" id="PF00018">
    <property type="entry name" value="SH3_1"/>
    <property type="match status" value="1"/>
</dbReference>
<proteinExistence type="inferred from homology"/>
<keyword evidence="10" id="KW-0254">Endocytosis</keyword>
<dbReference type="Gene3D" id="1.10.238.10">
    <property type="entry name" value="EF-hand"/>
    <property type="match status" value="1"/>
</dbReference>
<dbReference type="GO" id="GO:0016197">
    <property type="term" value="P:endosomal transport"/>
    <property type="evidence" value="ECO:0007669"/>
    <property type="project" value="TreeGrafter"/>
</dbReference>
<evidence type="ECO:0000256" key="11">
    <source>
        <dbReference type="ARBA" id="ARBA00022737"/>
    </source>
</evidence>
<evidence type="ECO:0000256" key="12">
    <source>
        <dbReference type="ARBA" id="ARBA00022753"/>
    </source>
</evidence>
<dbReference type="InterPro" id="IPR000261">
    <property type="entry name" value="EH_dom"/>
</dbReference>
<dbReference type="InterPro" id="IPR003124">
    <property type="entry name" value="WH2_dom"/>
</dbReference>
<keyword evidence="24" id="KW-1185">Reference proteome</keyword>
<dbReference type="SMART" id="SM00246">
    <property type="entry name" value="WH2"/>
    <property type="match status" value="1"/>
</dbReference>
<dbReference type="CDD" id="cd00052">
    <property type="entry name" value="EH"/>
    <property type="match status" value="1"/>
</dbReference>
<sequence>MFPVNQWGGTGTPNYGLYQNPQMTSGIPIQMQGTGFPTGMLPNASFVQRPSAPPPPPPQIAAAATGSTPQMMTPMNSMRPMMGQMTGMSPMMGQPTGMSPMMGQPTGMSPMMGQPTGMPPMMAQMTGLPMTPQMTGASADPSMRLMYTQFLPAAQPYSGMPTPSNMNFNQNSLQPAQFQSKLQSLTQIQAGPAKKSLSWAMSKEERKSYDNIFRAWDSKRTGWISGDVARELFSQSGLSREQLLQIWHLADPENRGKLNIAEFHIAMALIYRALNGNEIPDELPSELIPSSTRDLSESVDFLKDLLKQDTHVRKSTALNLAEPGSNKDTKYSESRSFYKNPVEREATSRPSDAIAYKHQDTDSAGYRSRSRHLDRREVSFNGQVAAESLGEMKRQLEKTQRMLERTDLRDEEDHDLQNEMEDVQFAIRRLQDDIEYYNRKGPHAGEQRRKAERTLMQLLHERLPQLEKRLERRQNLDYQRGVQESRQRDERNNDRYAHLRESATISTPSVQANPQEQDVTKKETSKNPSTLSAPAAKLSPSERDAWIRSEAQRRVQERMRMLGVGGGTVDKMPSVDVSVEQRLAAERSEAEARAAQADKEAKEREEARKARMRGNRQAPQPPPRSHTSEARQSRPMASPEPESERALDSQHKLTPEPELGQAPDTQFKSMPEPVPVPDPPREFTSQPELVSEPEPEPEPEPGPVPDPPREFTPRPGPVSAPDPEPEPENEPQPSRPSNNPFFRSHNAESMKQQEQRPEILSKPEFVPELPVETPSAPQPTSAFPSQRYTPSTSSSRSIHLPPSNEDDWDEEEEEEENPMSSRATRQQLAQQLFSGIVPTSEPAPPAPEAPPASHYPALEPAPSTSRTSLGGGMGDRNALLSQIRGGQMLRKTVTHDRSGAQSAGAVLGSSSPPNGLSLASVPEPESSDDDEAGLVMPMHATKEMIQAPDANEPSFDSKAYQETRSANNADVDASLGFDMGRTMHFRSIYPFEGGEGMLSFSENQVFLIHPSLSGMSVEGDWTYGALLSDPAHKGLIPAAYVTDMEHVVAAEALYDYDATSPEEASLKEGEMVQIVDQSDENWWLIVQHDKCLMVPSNYVAVA</sequence>
<dbReference type="PROSITE" id="PS51082">
    <property type="entry name" value="WH2"/>
    <property type="match status" value="1"/>
</dbReference>
<feature type="compositionally biased region" description="Polar residues" evidence="18">
    <location>
        <begin position="818"/>
        <end position="833"/>
    </location>
</feature>
<dbReference type="PROSITE" id="PS50031">
    <property type="entry name" value="EH"/>
    <property type="match status" value="1"/>
</dbReference>
<feature type="compositionally biased region" description="Acidic residues" evidence="18">
    <location>
        <begin position="804"/>
        <end position="817"/>
    </location>
</feature>
<evidence type="ECO:0000256" key="1">
    <source>
        <dbReference type="ARBA" id="ARBA00004125"/>
    </source>
</evidence>
<dbReference type="InterPro" id="IPR002048">
    <property type="entry name" value="EF_hand_dom"/>
</dbReference>
<feature type="compositionally biased region" description="Basic and acidic residues" evidence="18">
    <location>
        <begin position="745"/>
        <end position="761"/>
    </location>
</feature>
<keyword evidence="12" id="KW-0967">Endosome</keyword>
<accession>A0A3G2S7F4</accession>
<comment type="similarity">
    <text evidence="4">Belongs to the PAN1 family.</text>
</comment>
<evidence type="ECO:0000256" key="3">
    <source>
        <dbReference type="ARBA" id="ARBA00004413"/>
    </source>
</evidence>
<feature type="region of interest" description="Disordered" evidence="18">
    <location>
        <begin position="321"/>
        <end position="375"/>
    </location>
</feature>
<feature type="region of interest" description="Disordered" evidence="18">
    <location>
        <begin position="582"/>
        <end position="877"/>
    </location>
</feature>
<dbReference type="Gene3D" id="2.30.30.40">
    <property type="entry name" value="SH3 Domains"/>
    <property type="match status" value="1"/>
</dbReference>
<dbReference type="GO" id="GO:0005886">
    <property type="term" value="C:plasma membrane"/>
    <property type="evidence" value="ECO:0007669"/>
    <property type="project" value="TreeGrafter"/>
</dbReference>
<evidence type="ECO:0000256" key="18">
    <source>
        <dbReference type="SAM" id="MobiDB-lite"/>
    </source>
</evidence>
<evidence type="ECO:0000256" key="13">
    <source>
        <dbReference type="ARBA" id="ARBA00023054"/>
    </source>
</evidence>
<evidence type="ECO:0000256" key="6">
    <source>
        <dbReference type="ARBA" id="ARBA00015110"/>
    </source>
</evidence>
<feature type="compositionally biased region" description="Pro residues" evidence="18">
    <location>
        <begin position="841"/>
        <end position="850"/>
    </location>
</feature>
<gene>
    <name evidence="23" type="primary">PAN1</name>
    <name evidence="23" type="ORF">DNF11_2302</name>
</gene>
<dbReference type="GO" id="GO:0005509">
    <property type="term" value="F:calcium ion binding"/>
    <property type="evidence" value="ECO:0007669"/>
    <property type="project" value="InterPro"/>
</dbReference>
<dbReference type="InterPro" id="IPR001452">
    <property type="entry name" value="SH3_domain"/>
</dbReference>
<dbReference type="InterPro" id="IPR011992">
    <property type="entry name" value="EF-hand-dom_pair"/>
</dbReference>
<organism evidence="23 24">
    <name type="scientific">Malassezia restricta (strain ATCC 96810 / NBRC 103918 / CBS 7877)</name>
    <name type="common">Seborrheic dermatitis infection agent</name>
    <dbReference type="NCBI Taxonomy" id="425264"/>
    <lineage>
        <taxon>Eukaryota</taxon>
        <taxon>Fungi</taxon>
        <taxon>Dikarya</taxon>
        <taxon>Basidiomycota</taxon>
        <taxon>Ustilaginomycotina</taxon>
        <taxon>Malasseziomycetes</taxon>
        <taxon>Malasseziales</taxon>
        <taxon>Malasseziaceae</taxon>
        <taxon>Malassezia</taxon>
    </lineage>
</organism>